<evidence type="ECO:0000259" key="3">
    <source>
        <dbReference type="Pfam" id="PF00144"/>
    </source>
</evidence>
<dbReference type="PANTHER" id="PTHR46825:SF9">
    <property type="entry name" value="BETA-LACTAMASE-RELATED DOMAIN-CONTAINING PROTEIN"/>
    <property type="match status" value="1"/>
</dbReference>
<evidence type="ECO:0000256" key="2">
    <source>
        <dbReference type="SAM" id="SignalP"/>
    </source>
</evidence>
<evidence type="ECO:0000313" key="5">
    <source>
        <dbReference type="Proteomes" id="UP000182015"/>
    </source>
</evidence>
<organism evidence="4 5">
    <name type="scientific">Streptococcus bovimastitidis</name>
    <dbReference type="NCBI Taxonomy" id="1856638"/>
    <lineage>
        <taxon>Bacteria</taxon>
        <taxon>Bacillati</taxon>
        <taxon>Bacillota</taxon>
        <taxon>Bacilli</taxon>
        <taxon>Lactobacillales</taxon>
        <taxon>Streptococcaceae</taxon>
        <taxon>Streptococcus</taxon>
    </lineage>
</organism>
<feature type="transmembrane region" description="Helical" evidence="1">
    <location>
        <begin position="575"/>
        <end position="595"/>
    </location>
</feature>
<dbReference type="SUPFAM" id="SSF56601">
    <property type="entry name" value="beta-lactamase/transpeptidase-like"/>
    <property type="match status" value="1"/>
</dbReference>
<dbReference type="InterPro" id="IPR001466">
    <property type="entry name" value="Beta-lactam-related"/>
</dbReference>
<dbReference type="Proteomes" id="UP000182015">
    <property type="component" value="Unassembled WGS sequence"/>
</dbReference>
<dbReference type="PANTHER" id="PTHR46825">
    <property type="entry name" value="D-ALANYL-D-ALANINE-CARBOXYPEPTIDASE/ENDOPEPTIDASE AMPH"/>
    <property type="match status" value="1"/>
</dbReference>
<keyword evidence="1" id="KW-0812">Transmembrane</keyword>
<keyword evidence="1" id="KW-1133">Transmembrane helix</keyword>
<dbReference type="Pfam" id="PF00144">
    <property type="entry name" value="Beta-lactamase"/>
    <property type="match status" value="1"/>
</dbReference>
<gene>
    <name evidence="4" type="ORF">A9Q68_06860</name>
</gene>
<evidence type="ECO:0000256" key="1">
    <source>
        <dbReference type="SAM" id="Phobius"/>
    </source>
</evidence>
<dbReference type="AlphaFoldDB" id="A0A1L8MLR6"/>
<dbReference type="Gene3D" id="3.40.710.10">
    <property type="entry name" value="DD-peptidase/beta-lactamase superfamily"/>
    <property type="match status" value="1"/>
</dbReference>
<feature type="signal peptide" evidence="2">
    <location>
        <begin position="1"/>
        <end position="23"/>
    </location>
</feature>
<sequence length="597" mass="67345">MKKCLILFLFICLVFSDLMPVMAMDKEDFSRPQVIESQLADYLKKRKDTRASVSIALFRDGQVTFQKQAGYMDLEQKIPASQDSIYEWGSVSKTLIWVSMMQLVEEGKLDLNHSALSYLPNNFKKQLHLKYDFTLLDMMNHQAGFQETIYPIEYPSAKEIIPLKNLLLKANPGQAYQPGTVTAYNNWSAALAAYIVECQSGQDFYSYVQKHIFAPLGMSKTSIKPDWSDNPFVQKGRQKGRSYAITTDGKESYGKSISYIGLYPAGSCAGTLADFARYCSQFTASNSPLFKKARTLEQFKKASLTYKNSNEGRVYHGLWRLDYGQTLIGHAGNTNGYSSAFWFQPQSNTGYCVMTNEVGETTYNYGLAELFYGAYKKPLHTSEELTGIYTPARTVETGFARFFKYTAGILPIQKSKKTNVYQVPIVNAKIKSLGKNIYQQDQNGLSVLLRYQPKEQLIENYTSDYFKLGKGELVTAVISFLALGLNLIVLPIELLAGLFQKIRKKKSSQNVKLMVVAELAATLVSGIVLFLLASTSYYSSLIGIGICCLSWALVIIILTSLALQLYNESKKWFKWLLLNSLPMISLVAIFFFHLYHL</sequence>
<dbReference type="EMBL" id="LZDD01000002">
    <property type="protein sequence ID" value="OJF71702.1"/>
    <property type="molecule type" value="Genomic_DNA"/>
</dbReference>
<name>A0A1L8MLR6_9STRE</name>
<protein>
    <recommendedName>
        <fullName evidence="3">Beta-lactamase-related domain-containing protein</fullName>
    </recommendedName>
</protein>
<dbReference type="OrthoDB" id="9770183at2"/>
<keyword evidence="5" id="KW-1185">Reference proteome</keyword>
<dbReference type="STRING" id="1856638.A9Q68_06860"/>
<comment type="caution">
    <text evidence="4">The sequence shown here is derived from an EMBL/GenBank/DDBJ whole genome shotgun (WGS) entry which is preliminary data.</text>
</comment>
<feature type="transmembrane region" description="Helical" evidence="1">
    <location>
        <begin position="473"/>
        <end position="499"/>
    </location>
</feature>
<feature type="chain" id="PRO_5009878402" description="Beta-lactamase-related domain-containing protein" evidence="2">
    <location>
        <begin position="24"/>
        <end position="597"/>
    </location>
</feature>
<dbReference type="InterPro" id="IPR012338">
    <property type="entry name" value="Beta-lactam/transpept-like"/>
</dbReference>
<keyword evidence="2" id="KW-0732">Signal</keyword>
<dbReference type="RefSeq" id="WP_071793956.1">
    <property type="nucleotide sequence ID" value="NZ_LZDD01000002.1"/>
</dbReference>
<evidence type="ECO:0000313" key="4">
    <source>
        <dbReference type="EMBL" id="OJF71702.1"/>
    </source>
</evidence>
<feature type="transmembrane region" description="Helical" evidence="1">
    <location>
        <begin position="538"/>
        <end position="563"/>
    </location>
</feature>
<reference evidence="5" key="1">
    <citation type="submission" date="2016-06" db="EMBL/GenBank/DDBJ databases">
        <authorList>
            <person name="de Vries S.P.W."/>
            <person name="Hadjirin N.F."/>
            <person name="Lay E.M."/>
            <person name="Zadoks R.N."/>
            <person name="Peacock S.J."/>
            <person name="Parkhill J."/>
            <person name="Grant A.J."/>
            <person name="Mcdougall S."/>
            <person name="Holmes M.A."/>
        </authorList>
    </citation>
    <scope>NUCLEOTIDE SEQUENCE [LARGE SCALE GENOMIC DNA]</scope>
    <source>
        <strain evidence="5">NZ1587</strain>
    </source>
</reference>
<feature type="transmembrane region" description="Helical" evidence="1">
    <location>
        <begin position="511"/>
        <end position="532"/>
    </location>
</feature>
<feature type="domain" description="Beta-lactamase-related" evidence="3">
    <location>
        <begin position="45"/>
        <end position="361"/>
    </location>
</feature>
<proteinExistence type="predicted"/>
<dbReference type="InterPro" id="IPR050491">
    <property type="entry name" value="AmpC-like"/>
</dbReference>
<keyword evidence="1" id="KW-0472">Membrane</keyword>
<accession>A0A1L8MLR6</accession>